<evidence type="ECO:0000256" key="9">
    <source>
        <dbReference type="ARBA" id="ARBA00023235"/>
    </source>
</evidence>
<comment type="catalytic activity">
    <reaction evidence="1">
        <text>D-mannose 6-phosphate = D-fructose 6-phosphate</text>
        <dbReference type="Rhea" id="RHEA:12356"/>
        <dbReference type="ChEBI" id="CHEBI:58735"/>
        <dbReference type="ChEBI" id="CHEBI:61527"/>
        <dbReference type="EC" id="5.3.1.8"/>
    </reaction>
</comment>
<accession>A0A8H3DY08</accession>
<dbReference type="InterPro" id="IPR046457">
    <property type="entry name" value="PMI_typeI_cat"/>
</dbReference>
<dbReference type="PRINTS" id="PR00714">
    <property type="entry name" value="MAN6PISMRASE"/>
</dbReference>
<name>A0A8H3DY08_9AGAM</name>
<protein>
    <recommendedName>
        <fullName evidence="6">Mannose-6-phosphate isomerase</fullName>
        <ecNumber evidence="5">5.3.1.8</ecNumber>
    </recommendedName>
    <alternativeName>
        <fullName evidence="10">Phosphohexomutase</fullName>
    </alternativeName>
    <alternativeName>
        <fullName evidence="11">Phosphomannose isomerase</fullName>
    </alternativeName>
</protein>
<comment type="function">
    <text evidence="2">Involved in the synthesis of the GDP-mannose and dolichol-phosphate-mannose required for a number of critical mannosyl transfer reactions.</text>
</comment>
<evidence type="ECO:0000256" key="8">
    <source>
        <dbReference type="ARBA" id="ARBA00022833"/>
    </source>
</evidence>
<dbReference type="Gene3D" id="1.10.441.10">
    <property type="entry name" value="Phosphomannose Isomerase, domain 2"/>
    <property type="match status" value="1"/>
</dbReference>
<dbReference type="PANTHER" id="PTHR10309">
    <property type="entry name" value="MANNOSE-6-PHOSPHATE ISOMERASE"/>
    <property type="match status" value="1"/>
</dbReference>
<evidence type="ECO:0000313" key="19">
    <source>
        <dbReference type="Proteomes" id="UP000663827"/>
    </source>
</evidence>
<evidence type="ECO:0000259" key="17">
    <source>
        <dbReference type="Pfam" id="PF20512"/>
    </source>
</evidence>
<reference evidence="18" key="1">
    <citation type="submission" date="2021-01" db="EMBL/GenBank/DDBJ databases">
        <authorList>
            <person name="Kaushik A."/>
        </authorList>
    </citation>
    <scope>NUCLEOTIDE SEQUENCE</scope>
    <source>
        <strain evidence="18">AG5</strain>
    </source>
</reference>
<comment type="pathway">
    <text evidence="3">Nucleotide-sugar biosynthesis; GDP-alpha-D-mannose biosynthesis; alpha-D-mannose 1-phosphate from D-fructose 6-phosphate: step 1/2.</text>
</comment>
<keyword evidence="9" id="KW-0413">Isomerase</keyword>
<evidence type="ECO:0000256" key="2">
    <source>
        <dbReference type="ARBA" id="ARBA00002564"/>
    </source>
</evidence>
<feature type="domain" description="Phosphomannose isomerase type I C-terminal" evidence="15">
    <location>
        <begin position="343"/>
        <end position="384"/>
    </location>
</feature>
<dbReference type="GO" id="GO:0005829">
    <property type="term" value="C:cytosol"/>
    <property type="evidence" value="ECO:0007669"/>
    <property type="project" value="TreeGrafter"/>
</dbReference>
<feature type="binding site" evidence="13">
    <location>
        <position position="132"/>
    </location>
    <ligand>
        <name>Zn(2+)</name>
        <dbReference type="ChEBI" id="CHEBI:29105"/>
    </ligand>
</feature>
<feature type="domain" description="Phosphomannose isomerase type I helical insertion" evidence="17">
    <location>
        <begin position="175"/>
        <end position="246"/>
    </location>
</feature>
<comment type="cofactor">
    <cofactor evidence="13">
        <name>Zn(2+)</name>
        <dbReference type="ChEBI" id="CHEBI:29105"/>
    </cofactor>
    <text evidence="13">Binds 1 zinc ion per subunit.</text>
</comment>
<proteinExistence type="inferred from homology"/>
<keyword evidence="8 13" id="KW-0862">Zinc</keyword>
<evidence type="ECO:0000256" key="4">
    <source>
        <dbReference type="ARBA" id="ARBA00010772"/>
    </source>
</evidence>
<dbReference type="InterPro" id="IPR011051">
    <property type="entry name" value="RmlC_Cupin_sf"/>
</dbReference>
<evidence type="ECO:0000256" key="5">
    <source>
        <dbReference type="ARBA" id="ARBA00011956"/>
    </source>
</evidence>
<dbReference type="InterPro" id="IPR001250">
    <property type="entry name" value="Man6P_Isoase-1"/>
</dbReference>
<keyword evidence="7 13" id="KW-0479">Metal-binding</keyword>
<dbReference type="InterPro" id="IPR016305">
    <property type="entry name" value="Mannose-6-P_Isomerase"/>
</dbReference>
<dbReference type="GO" id="GO:0004476">
    <property type="term" value="F:mannose-6-phosphate isomerase activity"/>
    <property type="evidence" value="ECO:0007669"/>
    <property type="project" value="UniProtKB-EC"/>
</dbReference>
<evidence type="ECO:0000256" key="6">
    <source>
        <dbReference type="ARBA" id="ARBA00018236"/>
    </source>
</evidence>
<dbReference type="GO" id="GO:0008270">
    <property type="term" value="F:zinc ion binding"/>
    <property type="evidence" value="ECO:0007669"/>
    <property type="project" value="InterPro"/>
</dbReference>
<evidence type="ECO:0000256" key="11">
    <source>
        <dbReference type="ARBA" id="ARBA00030762"/>
    </source>
</evidence>
<comment type="caution">
    <text evidence="18">The sequence shown here is derived from an EMBL/GenBank/DDBJ whole genome shotgun (WGS) entry which is preliminary data.</text>
</comment>
<feature type="active site" evidence="12">
    <location>
        <position position="296"/>
    </location>
</feature>
<dbReference type="EC" id="5.3.1.8" evidence="5"/>
<evidence type="ECO:0000259" key="15">
    <source>
        <dbReference type="Pfam" id="PF01238"/>
    </source>
</evidence>
<sequence length="423" mass="46074">MTTQAVFRIVAGANSYDWGKIGGNSKAGQYARADPEFKLQEDKPYSELWMGTHSTLPSKLQSGEKLYDHLQAHPELLGDKVRKQYGGDLPFLFKVLAIEKALSIQAHPNKKLAEKLHKERPDVYKGTFNHPEMAIAITPFSGFCNFRPLSEISTFLSSVPEFASLIPAQAASELSSSPSDPKAALREVFGALMSAPSDQIQSALDQLIKRYESGGATPAEADVVDLAQTLAKQYPGDVGVFCVFLLNVVKLNPGEAMFLQADEPHAYHRVYGYFRQVLVRVSQVLNHELQLDNVVRAGLTPKLRDVPTLVSMLTYNSGPADAQRMEPKPFKGESSDSDTYTTLYDPPIPEFSVLLTDVPAGKKASHRSLDGPSIFIVTSGGGSVSGQEIKSEGEVWFAGAGQSLEFTAGSEGLVLYRAFVEVA</sequence>
<dbReference type="InterPro" id="IPR014710">
    <property type="entry name" value="RmlC-like_jellyroll"/>
</dbReference>
<evidence type="ECO:0000256" key="12">
    <source>
        <dbReference type="PIRSR" id="PIRSR001480-1"/>
    </source>
</evidence>
<evidence type="ECO:0000256" key="13">
    <source>
        <dbReference type="PIRSR" id="PIRSR001480-2"/>
    </source>
</evidence>
<dbReference type="Pfam" id="PF20511">
    <property type="entry name" value="PMI_typeI_cat"/>
    <property type="match status" value="1"/>
</dbReference>
<dbReference type="Pfam" id="PF01238">
    <property type="entry name" value="PMI_typeI_C"/>
    <property type="match status" value="1"/>
</dbReference>
<evidence type="ECO:0000256" key="1">
    <source>
        <dbReference type="ARBA" id="ARBA00000757"/>
    </source>
</evidence>
<feature type="binding site" evidence="13">
    <location>
        <position position="265"/>
    </location>
    <ligand>
        <name>Zn(2+)</name>
        <dbReference type="ChEBI" id="CHEBI:29105"/>
    </ligand>
</feature>
<dbReference type="Gene3D" id="2.60.120.10">
    <property type="entry name" value="Jelly Rolls"/>
    <property type="match status" value="2"/>
</dbReference>
<evidence type="ECO:0000256" key="7">
    <source>
        <dbReference type="ARBA" id="ARBA00022723"/>
    </source>
</evidence>
<dbReference type="AlphaFoldDB" id="A0A8H3DY08"/>
<organism evidence="18 19">
    <name type="scientific">Rhizoctonia solani</name>
    <dbReference type="NCBI Taxonomy" id="456999"/>
    <lineage>
        <taxon>Eukaryota</taxon>
        <taxon>Fungi</taxon>
        <taxon>Dikarya</taxon>
        <taxon>Basidiomycota</taxon>
        <taxon>Agaricomycotina</taxon>
        <taxon>Agaricomycetes</taxon>
        <taxon>Cantharellales</taxon>
        <taxon>Ceratobasidiaceae</taxon>
        <taxon>Rhizoctonia</taxon>
    </lineage>
</organism>
<evidence type="ECO:0000256" key="3">
    <source>
        <dbReference type="ARBA" id="ARBA00004666"/>
    </source>
</evidence>
<dbReference type="InterPro" id="IPR046458">
    <property type="entry name" value="PMI_typeI_hel"/>
</dbReference>
<dbReference type="CDD" id="cd07011">
    <property type="entry name" value="cupin_PMI_type_I_N"/>
    <property type="match status" value="1"/>
</dbReference>
<dbReference type="GO" id="GO:0005975">
    <property type="term" value="P:carbohydrate metabolic process"/>
    <property type="evidence" value="ECO:0007669"/>
    <property type="project" value="InterPro"/>
</dbReference>
<comment type="similarity">
    <text evidence="4 14">Belongs to the mannose-6-phosphate isomerase type 1 family.</text>
</comment>
<dbReference type="GO" id="GO:0009298">
    <property type="term" value="P:GDP-mannose biosynthetic process"/>
    <property type="evidence" value="ECO:0007669"/>
    <property type="project" value="UniProtKB-UniPathway"/>
</dbReference>
<dbReference type="PANTHER" id="PTHR10309:SF0">
    <property type="entry name" value="MANNOSE-6-PHOSPHATE ISOMERASE"/>
    <property type="match status" value="1"/>
</dbReference>
<evidence type="ECO:0000256" key="14">
    <source>
        <dbReference type="RuleBase" id="RU004189"/>
    </source>
</evidence>
<dbReference type="Pfam" id="PF20512">
    <property type="entry name" value="PMI_typeI_hel"/>
    <property type="match status" value="1"/>
</dbReference>
<dbReference type="InterPro" id="IPR046456">
    <property type="entry name" value="PMI_typeI_C"/>
</dbReference>
<dbReference type="PIRSF" id="PIRSF001480">
    <property type="entry name" value="Mannose-6-phosphate_isomerase"/>
    <property type="match status" value="1"/>
</dbReference>
<gene>
    <name evidence="18" type="ORF">RDB_LOCUS41385</name>
</gene>
<evidence type="ECO:0000259" key="16">
    <source>
        <dbReference type="Pfam" id="PF20511"/>
    </source>
</evidence>
<dbReference type="UniPathway" id="UPA00126">
    <property type="reaction ID" value="UER00423"/>
</dbReference>
<dbReference type="Proteomes" id="UP000663827">
    <property type="component" value="Unassembled WGS sequence"/>
</dbReference>
<evidence type="ECO:0000256" key="10">
    <source>
        <dbReference type="ARBA" id="ARBA00029741"/>
    </source>
</evidence>
<dbReference type="EMBL" id="CAJNJQ010000821">
    <property type="protein sequence ID" value="CAE7102178.1"/>
    <property type="molecule type" value="Genomic_DNA"/>
</dbReference>
<feature type="binding site" evidence="13">
    <location>
        <position position="107"/>
    </location>
    <ligand>
        <name>Zn(2+)</name>
        <dbReference type="ChEBI" id="CHEBI:29105"/>
    </ligand>
</feature>
<evidence type="ECO:0000313" key="18">
    <source>
        <dbReference type="EMBL" id="CAE7102178.1"/>
    </source>
</evidence>
<feature type="domain" description="Phosphomannose isomerase type I catalytic" evidence="16">
    <location>
        <begin position="6"/>
        <end position="149"/>
    </location>
</feature>
<feature type="binding site" evidence="13">
    <location>
        <position position="105"/>
    </location>
    <ligand>
        <name>Zn(2+)</name>
        <dbReference type="ChEBI" id="CHEBI:29105"/>
    </ligand>
</feature>
<dbReference type="NCBIfam" id="TIGR00218">
    <property type="entry name" value="manA"/>
    <property type="match status" value="1"/>
</dbReference>
<dbReference type="SUPFAM" id="SSF51182">
    <property type="entry name" value="RmlC-like cupins"/>
    <property type="match status" value="1"/>
</dbReference>
<dbReference type="FunFam" id="2.60.120.10:FF:000044">
    <property type="entry name" value="Mannose-6-phosphate isomerase"/>
    <property type="match status" value="1"/>
</dbReference>